<protein>
    <submittedName>
        <fullName evidence="2">Uncharacterized protein</fullName>
    </submittedName>
</protein>
<gene>
    <name evidence="2" type="ORF">Golob_025625</name>
</gene>
<accession>A0A7J8LSL5</accession>
<feature type="transmembrane region" description="Helical" evidence="1">
    <location>
        <begin position="63"/>
        <end position="80"/>
    </location>
</feature>
<keyword evidence="1" id="KW-1133">Transmembrane helix</keyword>
<keyword evidence="3" id="KW-1185">Reference proteome</keyword>
<proteinExistence type="predicted"/>
<evidence type="ECO:0000313" key="2">
    <source>
        <dbReference type="EMBL" id="MBA0555447.1"/>
    </source>
</evidence>
<feature type="transmembrane region" description="Helical" evidence="1">
    <location>
        <begin position="35"/>
        <end position="57"/>
    </location>
</feature>
<organism evidence="2 3">
    <name type="scientific">Gossypium lobatum</name>
    <dbReference type="NCBI Taxonomy" id="34289"/>
    <lineage>
        <taxon>Eukaryota</taxon>
        <taxon>Viridiplantae</taxon>
        <taxon>Streptophyta</taxon>
        <taxon>Embryophyta</taxon>
        <taxon>Tracheophyta</taxon>
        <taxon>Spermatophyta</taxon>
        <taxon>Magnoliopsida</taxon>
        <taxon>eudicotyledons</taxon>
        <taxon>Gunneridae</taxon>
        <taxon>Pentapetalae</taxon>
        <taxon>rosids</taxon>
        <taxon>malvids</taxon>
        <taxon>Malvales</taxon>
        <taxon>Malvaceae</taxon>
        <taxon>Malvoideae</taxon>
        <taxon>Gossypium</taxon>
    </lineage>
</organism>
<dbReference type="EMBL" id="JABEZX010000005">
    <property type="protein sequence ID" value="MBA0555447.1"/>
    <property type="molecule type" value="Genomic_DNA"/>
</dbReference>
<evidence type="ECO:0000313" key="3">
    <source>
        <dbReference type="Proteomes" id="UP000593572"/>
    </source>
</evidence>
<evidence type="ECO:0000256" key="1">
    <source>
        <dbReference type="SAM" id="Phobius"/>
    </source>
</evidence>
<sequence length="97" mass="11030">MNMMYTSRPSLRWLEETKSSLNTTLAAQMLVRRTLAWITGVVLLIATLLGKFTLSILLTDLGVLMKLFFTLLSVAVYFLLNMPLTRDTLLYSNVKLD</sequence>
<keyword evidence="1" id="KW-0472">Membrane</keyword>
<reference evidence="2 3" key="1">
    <citation type="journal article" date="2019" name="Genome Biol. Evol.">
        <title>Insights into the evolution of the New World diploid cottons (Gossypium, subgenus Houzingenia) based on genome sequencing.</title>
        <authorList>
            <person name="Grover C.E."/>
            <person name="Arick M.A. 2nd"/>
            <person name="Thrash A."/>
            <person name="Conover J.L."/>
            <person name="Sanders W.S."/>
            <person name="Peterson D.G."/>
            <person name="Frelichowski J.E."/>
            <person name="Scheffler J.A."/>
            <person name="Scheffler B.E."/>
            <person name="Wendel J.F."/>
        </authorList>
    </citation>
    <scope>NUCLEOTIDE SEQUENCE [LARGE SCALE GENOMIC DNA]</scope>
    <source>
        <strain evidence="2">157</strain>
        <tissue evidence="2">Leaf</tissue>
    </source>
</reference>
<dbReference type="GO" id="GO:0012505">
    <property type="term" value="C:endomembrane system"/>
    <property type="evidence" value="ECO:0007669"/>
    <property type="project" value="TreeGrafter"/>
</dbReference>
<comment type="caution">
    <text evidence="2">The sequence shown here is derived from an EMBL/GenBank/DDBJ whole genome shotgun (WGS) entry which is preliminary data.</text>
</comment>
<name>A0A7J8LSL5_9ROSI</name>
<keyword evidence="1" id="KW-0812">Transmembrane</keyword>
<dbReference type="Proteomes" id="UP000593572">
    <property type="component" value="Unassembled WGS sequence"/>
</dbReference>
<dbReference type="PANTHER" id="PTHR37735">
    <property type="entry name" value="OS08G0567000 PROTEIN"/>
    <property type="match status" value="1"/>
</dbReference>
<dbReference type="AlphaFoldDB" id="A0A7J8LSL5"/>
<dbReference type="PANTHER" id="PTHR37735:SF1">
    <property type="entry name" value="OS08G0567000 PROTEIN"/>
    <property type="match status" value="1"/>
</dbReference>